<sequence length="426" mass="47391">MVYLDKIGNAMSEDSTMKKEVAAELQKIDGLTLTDIMNAGKDIISDSYLSTMFFSLPEEKRREMNIQFGRAVDFKFFEKYEFRIPSMFRTIVGDEGNNATSNRQKKPPRGSQRADNGSQSMVDAIIHVGNVLEKGLSDVGQRLVGLENRLGKLENVVASMGKTLGAVYSNVHLLAAYGGEVYSAARKLSTAYASWQGRAPQHQLPLNQRPHQRTYEPVFPRGYEPPPPRVRSAKVENGSSQAELERIRDLTILENDYSKTTTTGAKNNHSVVVSELEYGNVAPSSYSKSRYETIDETLDPSKKQSFKGPLSRNRYEDEGLGRSEREPKAEDDSKRGPRSLLPRLPPPPPGLKLNTVDQPAYLTPISIDDKGFTILENMGCGVDLGGEEDKDRFACGTHGVDLGGDEDGDGDRDEDYLRRSQQRQET</sequence>
<comment type="caution">
    <text evidence="2">The sequence shown here is derived from an EMBL/GenBank/DDBJ whole genome shotgun (WGS) entry which is preliminary data.</text>
</comment>
<name>A0AAP0R438_LIQFO</name>
<feature type="region of interest" description="Disordered" evidence="1">
    <location>
        <begin position="93"/>
        <end position="118"/>
    </location>
</feature>
<dbReference type="EMBL" id="JBBPBK010000372">
    <property type="protein sequence ID" value="KAK9265531.1"/>
    <property type="molecule type" value="Genomic_DNA"/>
</dbReference>
<proteinExistence type="predicted"/>
<gene>
    <name evidence="2" type="ORF">L1049_001713</name>
</gene>
<feature type="region of interest" description="Disordered" evidence="1">
    <location>
        <begin position="387"/>
        <end position="426"/>
    </location>
</feature>
<evidence type="ECO:0000313" key="3">
    <source>
        <dbReference type="Proteomes" id="UP001415857"/>
    </source>
</evidence>
<organism evidence="2 3">
    <name type="scientific">Liquidambar formosana</name>
    <name type="common">Formosan gum</name>
    <dbReference type="NCBI Taxonomy" id="63359"/>
    <lineage>
        <taxon>Eukaryota</taxon>
        <taxon>Viridiplantae</taxon>
        <taxon>Streptophyta</taxon>
        <taxon>Embryophyta</taxon>
        <taxon>Tracheophyta</taxon>
        <taxon>Spermatophyta</taxon>
        <taxon>Magnoliopsida</taxon>
        <taxon>eudicotyledons</taxon>
        <taxon>Gunneridae</taxon>
        <taxon>Pentapetalae</taxon>
        <taxon>Saxifragales</taxon>
        <taxon>Altingiaceae</taxon>
        <taxon>Liquidambar</taxon>
    </lineage>
</organism>
<protein>
    <submittedName>
        <fullName evidence="2">Uncharacterized protein</fullName>
    </submittedName>
</protein>
<reference evidence="2 3" key="1">
    <citation type="journal article" date="2024" name="Plant J.">
        <title>Genome sequences and population genomics reveal climatic adaptation and genomic divergence between two closely related sweetgum species.</title>
        <authorList>
            <person name="Xu W.Q."/>
            <person name="Ren C.Q."/>
            <person name="Zhang X.Y."/>
            <person name="Comes H.P."/>
            <person name="Liu X.H."/>
            <person name="Li Y.G."/>
            <person name="Kettle C.J."/>
            <person name="Jalonen R."/>
            <person name="Gaisberger H."/>
            <person name="Ma Y.Z."/>
            <person name="Qiu Y.X."/>
        </authorList>
    </citation>
    <scope>NUCLEOTIDE SEQUENCE [LARGE SCALE GENOMIC DNA]</scope>
    <source>
        <strain evidence="2">Hangzhou</strain>
    </source>
</reference>
<feature type="region of interest" description="Disordered" evidence="1">
    <location>
        <begin position="220"/>
        <end position="242"/>
    </location>
</feature>
<evidence type="ECO:0000256" key="1">
    <source>
        <dbReference type="SAM" id="MobiDB-lite"/>
    </source>
</evidence>
<evidence type="ECO:0000313" key="2">
    <source>
        <dbReference type="EMBL" id="KAK9265531.1"/>
    </source>
</evidence>
<feature type="compositionally biased region" description="Acidic residues" evidence="1">
    <location>
        <begin position="403"/>
        <end position="414"/>
    </location>
</feature>
<dbReference type="AlphaFoldDB" id="A0AAP0R438"/>
<feature type="region of interest" description="Disordered" evidence="1">
    <location>
        <begin position="295"/>
        <end position="356"/>
    </location>
</feature>
<feature type="compositionally biased region" description="Basic and acidic residues" evidence="1">
    <location>
        <begin position="313"/>
        <end position="335"/>
    </location>
</feature>
<feature type="compositionally biased region" description="Basic and acidic residues" evidence="1">
    <location>
        <begin position="415"/>
        <end position="426"/>
    </location>
</feature>
<dbReference type="Proteomes" id="UP001415857">
    <property type="component" value="Unassembled WGS sequence"/>
</dbReference>
<accession>A0AAP0R438</accession>
<keyword evidence="3" id="KW-1185">Reference proteome</keyword>